<evidence type="ECO:0000256" key="3">
    <source>
        <dbReference type="ARBA" id="ARBA00023015"/>
    </source>
</evidence>
<dbReference type="PANTHER" id="PTHR31165">
    <property type="entry name" value="PROTEIN G1-LIKE2"/>
    <property type="match status" value="1"/>
</dbReference>
<evidence type="ECO:0000256" key="6">
    <source>
        <dbReference type="ARBA" id="ARBA00023172"/>
    </source>
</evidence>
<comment type="similarity">
    <text evidence="2">Belongs to the plant homeotic and developmental regulators ALOG protein family.</text>
</comment>
<keyword evidence="3" id="KW-0805">Transcription regulation</keyword>
<gene>
    <name evidence="10" type="ORF">PLOB_00046903</name>
</gene>
<keyword evidence="7" id="KW-0539">Nucleus</keyword>
<dbReference type="PROSITE" id="PS51898">
    <property type="entry name" value="TYR_RECOMBINASE"/>
    <property type="match status" value="1"/>
</dbReference>
<feature type="domain" description="ALOG" evidence="8">
    <location>
        <begin position="242"/>
        <end position="362"/>
    </location>
</feature>
<evidence type="ECO:0000313" key="11">
    <source>
        <dbReference type="Proteomes" id="UP001159405"/>
    </source>
</evidence>
<evidence type="ECO:0000259" key="8">
    <source>
        <dbReference type="PROSITE" id="PS51697"/>
    </source>
</evidence>
<dbReference type="PROSITE" id="PS51697">
    <property type="entry name" value="ALOG"/>
    <property type="match status" value="1"/>
</dbReference>
<reference evidence="10 11" key="1">
    <citation type="submission" date="2022-05" db="EMBL/GenBank/DDBJ databases">
        <authorList>
            <consortium name="Genoscope - CEA"/>
            <person name="William W."/>
        </authorList>
    </citation>
    <scope>NUCLEOTIDE SEQUENCE [LARGE SCALE GENOMIC DNA]</scope>
</reference>
<dbReference type="EMBL" id="CALNXK010000085">
    <property type="protein sequence ID" value="CAH3148963.1"/>
    <property type="molecule type" value="Genomic_DNA"/>
</dbReference>
<evidence type="ECO:0000256" key="2">
    <source>
        <dbReference type="ARBA" id="ARBA00010308"/>
    </source>
</evidence>
<organism evidence="10 11">
    <name type="scientific">Porites lobata</name>
    <dbReference type="NCBI Taxonomy" id="104759"/>
    <lineage>
        <taxon>Eukaryota</taxon>
        <taxon>Metazoa</taxon>
        <taxon>Cnidaria</taxon>
        <taxon>Anthozoa</taxon>
        <taxon>Hexacorallia</taxon>
        <taxon>Scleractinia</taxon>
        <taxon>Fungiina</taxon>
        <taxon>Poritidae</taxon>
        <taxon>Porites</taxon>
    </lineage>
</organism>
<dbReference type="InterPro" id="IPR013762">
    <property type="entry name" value="Integrase-like_cat_sf"/>
</dbReference>
<keyword evidence="11" id="KW-1185">Reference proteome</keyword>
<dbReference type="Pfam" id="PF00589">
    <property type="entry name" value="Phage_integrase"/>
    <property type="match status" value="1"/>
</dbReference>
<proteinExistence type="inferred from homology"/>
<keyword evidence="4" id="KW-0238">DNA-binding</keyword>
<dbReference type="Proteomes" id="UP001159405">
    <property type="component" value="Unassembled WGS sequence"/>
</dbReference>
<protein>
    <recommendedName>
        <fullName evidence="12">Tyr recombinase domain-containing protein</fullName>
    </recommendedName>
</protein>
<dbReference type="InterPro" id="IPR002104">
    <property type="entry name" value="Integrase_catalytic"/>
</dbReference>
<dbReference type="Gene3D" id="1.10.443.10">
    <property type="entry name" value="Intergrase catalytic core"/>
    <property type="match status" value="1"/>
</dbReference>
<name>A0ABN8PQU6_9CNID</name>
<dbReference type="SUPFAM" id="SSF56349">
    <property type="entry name" value="DNA breaking-rejoining enzymes"/>
    <property type="match status" value="1"/>
</dbReference>
<evidence type="ECO:0000256" key="7">
    <source>
        <dbReference type="ARBA" id="ARBA00023242"/>
    </source>
</evidence>
<evidence type="ECO:0000256" key="1">
    <source>
        <dbReference type="ARBA" id="ARBA00004123"/>
    </source>
</evidence>
<keyword evidence="6" id="KW-0233">DNA recombination</keyword>
<evidence type="ECO:0008006" key="12">
    <source>
        <dbReference type="Google" id="ProtNLM"/>
    </source>
</evidence>
<sequence length="601" mass="68024">MSRAGNFVLHLKYVPSSENIADAPSRALTDIDCSLSEEAWARVQARFGPHTFDLMSLDSNCRRGRDGSFLPHYSSWPTPCSLGVNVFAQPIPIEHNVYVFPPFVLVGPLLRYFFDQRQRFAFTIVVPRFRPHRYWWAILQAMAVDSFLLGRKGDPAMLLFPSRTSPDFIARPLPWDLWIERPWKPACRCPACSYPNDSDANFCQACGTPLSREPPQGTRPHADMPLINKRFTEFQESYRNKPYERQKDSLEVQLSSFLCSLVPPKKVSAATAEDIVKFLISKDAAGKQKLHVRSCSSKTCSCPKRLAAGTVDSYIGKLRAIFNRLGRTGFSNPLAHPCVKEYLKFVREEQAQQPLPPRQAVPLFYDKFTRLIAYLRGLIAEGSALSPLNRYLLVRDITFFVIDFYTGDRASDLGRLKADQLFRLKDREGFLLNFTFSKTRRAGQFRPFALLRIPNVPVCPVFWLNYYIAACGALGVPLHGEYLFRSSEHKKFVSHRPFGGSAVSARLQKYLKAANINDGETPHSFRVGISYTLKGLGCTPEQIAQYVGWRSTEMALYYTRRSSASASLQLLERVTLNLTSTSSPPALQLSHQGNLQRISYS</sequence>
<dbReference type="InterPro" id="IPR011010">
    <property type="entry name" value="DNA_brk_join_enz"/>
</dbReference>
<evidence type="ECO:0000259" key="9">
    <source>
        <dbReference type="PROSITE" id="PS51898"/>
    </source>
</evidence>
<dbReference type="InterPro" id="IPR006936">
    <property type="entry name" value="ALOG_dom"/>
</dbReference>
<keyword evidence="5" id="KW-0804">Transcription</keyword>
<comment type="subcellular location">
    <subcellularLocation>
        <location evidence="1">Nucleus</location>
    </subcellularLocation>
</comment>
<comment type="caution">
    <text evidence="10">The sequence shown here is derived from an EMBL/GenBank/DDBJ whole genome shotgun (WGS) entry which is preliminary data.</text>
</comment>
<accession>A0ABN8PQU6</accession>
<evidence type="ECO:0000256" key="4">
    <source>
        <dbReference type="ARBA" id="ARBA00023125"/>
    </source>
</evidence>
<dbReference type="Pfam" id="PF04852">
    <property type="entry name" value="ALOG_dom"/>
    <property type="match status" value="1"/>
</dbReference>
<evidence type="ECO:0000313" key="10">
    <source>
        <dbReference type="EMBL" id="CAH3148963.1"/>
    </source>
</evidence>
<dbReference type="InterPro" id="IPR040222">
    <property type="entry name" value="ALOG"/>
</dbReference>
<feature type="domain" description="Tyr recombinase" evidence="9">
    <location>
        <begin position="358"/>
        <end position="572"/>
    </location>
</feature>
<evidence type="ECO:0000256" key="5">
    <source>
        <dbReference type="ARBA" id="ARBA00023163"/>
    </source>
</evidence>
<dbReference type="PANTHER" id="PTHR31165:SF2">
    <property type="entry name" value="ALOG DOMAIN-CONTAINING PROTEIN"/>
    <property type="match status" value="1"/>
</dbReference>